<comment type="caution">
    <text evidence="4">The sequence shown here is derived from an EMBL/GenBank/DDBJ whole genome shotgun (WGS) entry which is preliminary data.</text>
</comment>
<dbReference type="Pfam" id="PF02210">
    <property type="entry name" value="Laminin_G_2"/>
    <property type="match status" value="1"/>
</dbReference>
<dbReference type="GO" id="GO:0016020">
    <property type="term" value="C:membrane"/>
    <property type="evidence" value="ECO:0007669"/>
    <property type="project" value="UniProtKB-SubCell"/>
</dbReference>
<dbReference type="AlphaFoldDB" id="A0AAW1BBB8"/>
<dbReference type="FunFam" id="2.10.25.10:FF:000344">
    <property type="entry name" value="FAT atypical cadherin 4"/>
    <property type="match status" value="1"/>
</dbReference>
<evidence type="ECO:0000256" key="2">
    <source>
        <dbReference type="PROSITE-ProRule" id="PRU00076"/>
    </source>
</evidence>
<keyword evidence="2" id="KW-0245">EGF-like domain</keyword>
<dbReference type="EMBL" id="JAOTOJ010000007">
    <property type="protein sequence ID" value="KAK9398883.1"/>
    <property type="molecule type" value="Genomic_DNA"/>
</dbReference>
<dbReference type="Proteomes" id="UP001474421">
    <property type="component" value="Unassembled WGS sequence"/>
</dbReference>
<evidence type="ECO:0000259" key="3">
    <source>
        <dbReference type="PROSITE" id="PS50026"/>
    </source>
</evidence>
<sequence>MAVSSDWTLDVQPNRVTIGGIKSLDQVLQRKGQVESHDFVGCIMEFAVNGRPLEPSQALSAEGILDQCPRLEGTCTINPCQHGGTCVDHWSWQQCICKEGLTGKHCEKYLTADTALSLEGKGRLDYHMRQNRKWEYMMRYYTGNAIMDSRSMDNLEVKFRTRSKSGVLFHIQESSNYTTVKIKNGKVQYVSDAGLTSFLEAMNQILTGALPT</sequence>
<dbReference type="PROSITE" id="PS00022">
    <property type="entry name" value="EGF_1"/>
    <property type="match status" value="1"/>
</dbReference>
<keyword evidence="1 2" id="KW-1015">Disulfide bond</keyword>
<evidence type="ECO:0000256" key="1">
    <source>
        <dbReference type="ARBA" id="ARBA00023157"/>
    </source>
</evidence>
<dbReference type="Gene3D" id="2.10.25.10">
    <property type="entry name" value="Laminin"/>
    <property type="match status" value="1"/>
</dbReference>
<dbReference type="InterPro" id="IPR001791">
    <property type="entry name" value="Laminin_G"/>
</dbReference>
<dbReference type="SUPFAM" id="SSF49899">
    <property type="entry name" value="Concanavalin A-like lectins/glucanases"/>
    <property type="match status" value="2"/>
</dbReference>
<dbReference type="InterPro" id="IPR013320">
    <property type="entry name" value="ConA-like_dom_sf"/>
</dbReference>
<gene>
    <name evidence="4" type="ORF">NXF25_013852</name>
</gene>
<accession>A0AAW1BBB8</accession>
<feature type="disulfide bond" evidence="2">
    <location>
        <begin position="97"/>
        <end position="106"/>
    </location>
</feature>
<dbReference type="Pfam" id="PF00008">
    <property type="entry name" value="EGF"/>
    <property type="match status" value="1"/>
</dbReference>
<proteinExistence type="predicted"/>
<reference evidence="4 5" key="1">
    <citation type="journal article" date="2024" name="Proc. Natl. Acad. Sci. U.S.A.">
        <title>The genetic regulatory architecture and epigenomic basis for age-related changes in rattlesnake venom.</title>
        <authorList>
            <person name="Hogan M.P."/>
            <person name="Holding M.L."/>
            <person name="Nystrom G.S."/>
            <person name="Colston T.J."/>
            <person name="Bartlett D.A."/>
            <person name="Mason A.J."/>
            <person name="Ellsworth S.A."/>
            <person name="Rautsaw R.M."/>
            <person name="Lawrence K.C."/>
            <person name="Strickland J.L."/>
            <person name="He B."/>
            <person name="Fraser P."/>
            <person name="Margres M.J."/>
            <person name="Gilbert D.M."/>
            <person name="Gibbs H.L."/>
            <person name="Parkinson C.L."/>
            <person name="Rokyta D.R."/>
        </authorList>
    </citation>
    <scope>NUCLEOTIDE SEQUENCE [LARGE SCALE GENOMIC DNA]</scope>
    <source>
        <strain evidence="4">DRR0105</strain>
    </source>
</reference>
<feature type="domain" description="EGF-like" evidence="3">
    <location>
        <begin position="71"/>
        <end position="107"/>
    </location>
</feature>
<dbReference type="InterPro" id="IPR050372">
    <property type="entry name" value="Neurexin-related_CASP"/>
</dbReference>
<protein>
    <submittedName>
        <fullName evidence="4">Protocadherin Fat 4</fullName>
    </submittedName>
</protein>
<dbReference type="Gene3D" id="2.60.120.200">
    <property type="match status" value="2"/>
</dbReference>
<evidence type="ECO:0000313" key="5">
    <source>
        <dbReference type="Proteomes" id="UP001474421"/>
    </source>
</evidence>
<dbReference type="PANTHER" id="PTHR15036">
    <property type="entry name" value="PIKACHURIN-LIKE PROTEIN"/>
    <property type="match status" value="1"/>
</dbReference>
<dbReference type="SMART" id="SM00181">
    <property type="entry name" value="EGF"/>
    <property type="match status" value="1"/>
</dbReference>
<dbReference type="CDD" id="cd00054">
    <property type="entry name" value="EGF_CA"/>
    <property type="match status" value="1"/>
</dbReference>
<organism evidence="4 5">
    <name type="scientific">Crotalus adamanteus</name>
    <name type="common">Eastern diamondback rattlesnake</name>
    <dbReference type="NCBI Taxonomy" id="8729"/>
    <lineage>
        <taxon>Eukaryota</taxon>
        <taxon>Metazoa</taxon>
        <taxon>Chordata</taxon>
        <taxon>Craniata</taxon>
        <taxon>Vertebrata</taxon>
        <taxon>Euteleostomi</taxon>
        <taxon>Lepidosauria</taxon>
        <taxon>Squamata</taxon>
        <taxon>Bifurcata</taxon>
        <taxon>Unidentata</taxon>
        <taxon>Episquamata</taxon>
        <taxon>Toxicofera</taxon>
        <taxon>Serpentes</taxon>
        <taxon>Colubroidea</taxon>
        <taxon>Viperidae</taxon>
        <taxon>Crotalinae</taxon>
        <taxon>Crotalus</taxon>
    </lineage>
</organism>
<dbReference type="PANTHER" id="PTHR15036:SF85">
    <property type="entry name" value="SP2353, ISOFORM A"/>
    <property type="match status" value="1"/>
</dbReference>
<dbReference type="InterPro" id="IPR000742">
    <property type="entry name" value="EGF"/>
</dbReference>
<name>A0AAW1BBB8_CROAD</name>
<comment type="caution">
    <text evidence="2">Lacks conserved residue(s) required for the propagation of feature annotation.</text>
</comment>
<evidence type="ECO:0000313" key="4">
    <source>
        <dbReference type="EMBL" id="KAK9398883.1"/>
    </source>
</evidence>
<keyword evidence="5" id="KW-1185">Reference proteome</keyword>
<dbReference type="PROSITE" id="PS50026">
    <property type="entry name" value="EGF_3"/>
    <property type="match status" value="1"/>
</dbReference>